<dbReference type="AlphaFoldDB" id="A0ABD5D8T0"/>
<protein>
    <submittedName>
        <fullName evidence="1">Uncharacterized protein</fullName>
    </submittedName>
</protein>
<dbReference type="EMBL" id="VMBB01000021">
    <property type="protein sequence ID" value="MDR8261605.1"/>
    <property type="molecule type" value="Genomic_DNA"/>
</dbReference>
<comment type="caution">
    <text evidence="1">The sequence shown here is derived from an EMBL/GenBank/DDBJ whole genome shotgun (WGS) entry which is preliminary data.</text>
</comment>
<gene>
    <name evidence="1" type="ORF">FPK87_14200</name>
</gene>
<evidence type="ECO:0000313" key="1">
    <source>
        <dbReference type="EMBL" id="MDR8261605.1"/>
    </source>
</evidence>
<reference evidence="1" key="1">
    <citation type="submission" date="2019-07" db="EMBL/GenBank/DDBJ databases">
        <title>Biological characteristics of mucoid Acinetobacter baumannii from a general hospital in China.</title>
        <authorList>
            <person name="Hua X."/>
            <person name="Yu Y."/>
        </authorList>
    </citation>
    <scope>NUCLEOTIDE SEQUENCE [LARGE SCALE GENOMIC DNA]</scope>
    <source>
        <strain evidence="1">N41</strain>
    </source>
</reference>
<sequence length="184" mass="22455">MKRNELYHLQEQMLQKFTQHYRNRILALDYAQVRILTFEVPLIAEAFMDNFLVEKGEKHYHIQKTSNAERIFYELDATNNCNRDLIQHDLWDMDFPHTVYIENWDEEWKRRDFRYLNGEYCVHDTSSFYEFIDVQEVAKTFEDFRFNELKTIVDGRLAKTMTFDFTEEDILRVKPLVLKAICMR</sequence>
<dbReference type="RefSeq" id="WP_004716557.1">
    <property type="nucleotide sequence ID" value="NZ_JAESHO010000001.1"/>
</dbReference>
<name>A0ABD5D8T0_ACIBA</name>
<proteinExistence type="predicted"/>
<organism evidence="1">
    <name type="scientific">Acinetobacter baumannii</name>
    <dbReference type="NCBI Taxonomy" id="470"/>
    <lineage>
        <taxon>Bacteria</taxon>
        <taxon>Pseudomonadati</taxon>
        <taxon>Pseudomonadota</taxon>
        <taxon>Gammaproteobacteria</taxon>
        <taxon>Moraxellales</taxon>
        <taxon>Moraxellaceae</taxon>
        <taxon>Acinetobacter</taxon>
        <taxon>Acinetobacter calcoaceticus/baumannii complex</taxon>
    </lineage>
</organism>
<accession>A0ABD5D8T0</accession>